<evidence type="ECO:0000256" key="1">
    <source>
        <dbReference type="ARBA" id="ARBA00023054"/>
    </source>
</evidence>
<dbReference type="Pfam" id="PF01576">
    <property type="entry name" value="Myosin_tail_1"/>
    <property type="match status" value="1"/>
</dbReference>
<evidence type="ECO:0000259" key="3">
    <source>
        <dbReference type="Pfam" id="PF01576"/>
    </source>
</evidence>
<dbReference type="Proteomes" id="UP001529510">
    <property type="component" value="Unassembled WGS sequence"/>
</dbReference>
<accession>A0ABD0RM17</accession>
<comment type="caution">
    <text evidence="4">The sequence shown here is derived from an EMBL/GenBank/DDBJ whole genome shotgun (WGS) entry which is preliminary data.</text>
</comment>
<gene>
    <name evidence="4" type="ORF">M9458_007413</name>
</gene>
<reference evidence="4 5" key="1">
    <citation type="submission" date="2024-05" db="EMBL/GenBank/DDBJ databases">
        <title>Genome sequencing and assembly of Indian major carp, Cirrhinus mrigala (Hamilton, 1822).</title>
        <authorList>
            <person name="Mohindra V."/>
            <person name="Chowdhury L.M."/>
            <person name="Lal K."/>
            <person name="Jena J.K."/>
        </authorList>
    </citation>
    <scope>NUCLEOTIDE SEQUENCE [LARGE SCALE GENOMIC DNA]</scope>
    <source>
        <strain evidence="4">CM1030</strain>
        <tissue evidence="4">Blood</tissue>
    </source>
</reference>
<dbReference type="EMBL" id="JAMKFB020000003">
    <property type="protein sequence ID" value="KAL0198873.1"/>
    <property type="molecule type" value="Genomic_DNA"/>
</dbReference>
<evidence type="ECO:0000256" key="2">
    <source>
        <dbReference type="SAM" id="MobiDB-lite"/>
    </source>
</evidence>
<dbReference type="AlphaFoldDB" id="A0ABD0RM17"/>
<feature type="region of interest" description="Disordered" evidence="2">
    <location>
        <begin position="1"/>
        <end position="25"/>
    </location>
</feature>
<evidence type="ECO:0000313" key="5">
    <source>
        <dbReference type="Proteomes" id="UP001529510"/>
    </source>
</evidence>
<protein>
    <recommendedName>
        <fullName evidence="3">Myosin tail domain-containing protein</fullName>
    </recommendedName>
</protein>
<dbReference type="InterPro" id="IPR002928">
    <property type="entry name" value="Myosin_tail"/>
</dbReference>
<sequence length="71" mass="8139">MLAEEKSISARYAEERDRAEAEAREKETRVLALARELETLTDLKDELDRTNKLLRAEMEDLVSSKDDVGKS</sequence>
<proteinExistence type="predicted"/>
<organism evidence="4 5">
    <name type="scientific">Cirrhinus mrigala</name>
    <name type="common">Mrigala</name>
    <dbReference type="NCBI Taxonomy" id="683832"/>
    <lineage>
        <taxon>Eukaryota</taxon>
        <taxon>Metazoa</taxon>
        <taxon>Chordata</taxon>
        <taxon>Craniata</taxon>
        <taxon>Vertebrata</taxon>
        <taxon>Euteleostomi</taxon>
        <taxon>Actinopterygii</taxon>
        <taxon>Neopterygii</taxon>
        <taxon>Teleostei</taxon>
        <taxon>Ostariophysi</taxon>
        <taxon>Cypriniformes</taxon>
        <taxon>Cyprinidae</taxon>
        <taxon>Labeoninae</taxon>
        <taxon>Labeonini</taxon>
        <taxon>Cirrhinus</taxon>
    </lineage>
</organism>
<name>A0ABD0RM17_CIRMR</name>
<keyword evidence="1" id="KW-0175">Coiled coil</keyword>
<feature type="domain" description="Myosin tail" evidence="3">
    <location>
        <begin position="1"/>
        <end position="71"/>
    </location>
</feature>
<evidence type="ECO:0000313" key="4">
    <source>
        <dbReference type="EMBL" id="KAL0198873.1"/>
    </source>
</evidence>
<feature type="non-terminal residue" evidence="4">
    <location>
        <position position="71"/>
    </location>
</feature>
<keyword evidence="5" id="KW-1185">Reference proteome</keyword>